<evidence type="ECO:0000256" key="6">
    <source>
        <dbReference type="PROSITE-ProRule" id="PRU00433"/>
    </source>
</evidence>
<dbReference type="Gene3D" id="1.10.760.10">
    <property type="entry name" value="Cytochrome c-like domain"/>
    <property type="match status" value="1"/>
</dbReference>
<feature type="signal peptide" evidence="7">
    <location>
        <begin position="1"/>
        <end position="23"/>
    </location>
</feature>
<accession>A0ABW8REP1</accession>
<dbReference type="InterPro" id="IPR012218">
    <property type="entry name" value="Cyt_c_BACSU-c550-type"/>
</dbReference>
<dbReference type="InterPro" id="IPR036909">
    <property type="entry name" value="Cyt_c-like_dom_sf"/>
</dbReference>
<dbReference type="RefSeq" id="WP_406580518.1">
    <property type="nucleotide sequence ID" value="NZ_JBJHQH010000006.1"/>
</dbReference>
<dbReference type="Proteomes" id="UP001623041">
    <property type="component" value="Unassembled WGS sequence"/>
</dbReference>
<evidence type="ECO:0000256" key="2">
    <source>
        <dbReference type="ARBA" id="ARBA00022617"/>
    </source>
</evidence>
<dbReference type="Pfam" id="PF13442">
    <property type="entry name" value="Cytochrome_CBB3"/>
    <property type="match status" value="1"/>
</dbReference>
<comment type="caution">
    <text evidence="9">The sequence shown here is derived from an EMBL/GenBank/DDBJ whole genome shotgun (WGS) entry which is preliminary data.</text>
</comment>
<dbReference type="PIRSF" id="PIRSF000025">
    <property type="entry name" value="Cytc_Bsub_c550"/>
    <property type="match status" value="1"/>
</dbReference>
<evidence type="ECO:0000259" key="8">
    <source>
        <dbReference type="PROSITE" id="PS51007"/>
    </source>
</evidence>
<keyword evidence="5 6" id="KW-0408">Iron</keyword>
<dbReference type="InterPro" id="IPR051811">
    <property type="entry name" value="Cytochrome_c550/c551-like"/>
</dbReference>
<evidence type="ECO:0000256" key="7">
    <source>
        <dbReference type="SAM" id="SignalP"/>
    </source>
</evidence>
<keyword evidence="10" id="KW-1185">Reference proteome</keyword>
<evidence type="ECO:0000313" key="9">
    <source>
        <dbReference type="EMBL" id="MFK9091907.1"/>
    </source>
</evidence>
<organism evidence="9 10">
    <name type="scientific">Bacillus salipaludis</name>
    <dbReference type="NCBI Taxonomy" id="2547811"/>
    <lineage>
        <taxon>Bacteria</taxon>
        <taxon>Bacillati</taxon>
        <taxon>Bacillota</taxon>
        <taxon>Bacilli</taxon>
        <taxon>Bacillales</taxon>
        <taxon>Bacillaceae</taxon>
        <taxon>Bacillus</taxon>
    </lineage>
</organism>
<feature type="chain" id="PRO_5046677701" evidence="7">
    <location>
        <begin position="24"/>
        <end position="98"/>
    </location>
</feature>
<keyword evidence="1" id="KW-0813">Transport</keyword>
<evidence type="ECO:0000256" key="5">
    <source>
        <dbReference type="ARBA" id="ARBA00023004"/>
    </source>
</evidence>
<evidence type="ECO:0000256" key="3">
    <source>
        <dbReference type="ARBA" id="ARBA00022723"/>
    </source>
</evidence>
<gene>
    <name evidence="9" type="ORF">ACJEBI_10480</name>
</gene>
<dbReference type="PROSITE" id="PS51007">
    <property type="entry name" value="CYTC"/>
    <property type="match status" value="1"/>
</dbReference>
<reference evidence="9 10" key="1">
    <citation type="submission" date="2024-11" db="EMBL/GenBank/DDBJ databases">
        <authorList>
            <person name="Lucas J.A."/>
        </authorList>
    </citation>
    <scope>NUCLEOTIDE SEQUENCE [LARGE SCALE GENOMIC DNA]</scope>
    <source>
        <strain evidence="9 10">Z 5.4</strain>
    </source>
</reference>
<keyword evidence="7" id="KW-0732">Signal</keyword>
<evidence type="ECO:0000256" key="4">
    <source>
        <dbReference type="ARBA" id="ARBA00022982"/>
    </source>
</evidence>
<proteinExistence type="predicted"/>
<evidence type="ECO:0000313" key="10">
    <source>
        <dbReference type="Proteomes" id="UP001623041"/>
    </source>
</evidence>
<feature type="domain" description="Cytochrome c" evidence="8">
    <location>
        <begin position="26"/>
        <end position="98"/>
    </location>
</feature>
<keyword evidence="2 6" id="KW-0349">Heme</keyword>
<dbReference type="SUPFAM" id="SSF46626">
    <property type="entry name" value="Cytochrome c"/>
    <property type="match status" value="1"/>
</dbReference>
<dbReference type="PANTHER" id="PTHR37823:SF4">
    <property type="entry name" value="MENAQUINOL-CYTOCHROME C REDUCTASE CYTOCHROME B_C SUBUNIT"/>
    <property type="match status" value="1"/>
</dbReference>
<protein>
    <submittedName>
        <fullName evidence="9">C-type cytochrome</fullName>
    </submittedName>
</protein>
<evidence type="ECO:0000256" key="1">
    <source>
        <dbReference type="ARBA" id="ARBA00022448"/>
    </source>
</evidence>
<dbReference type="EMBL" id="JBJHQH010000006">
    <property type="protein sequence ID" value="MFK9091907.1"/>
    <property type="molecule type" value="Genomic_DNA"/>
</dbReference>
<dbReference type="InterPro" id="IPR009056">
    <property type="entry name" value="Cyt_c-like_dom"/>
</dbReference>
<name>A0ABW8REP1_9BACI</name>
<keyword evidence="4" id="KW-0249">Electron transport</keyword>
<sequence length="98" mass="10595">MKQLWLMTALAILLVSGCSSNSANNEAAMDGESIYTNKCSACHGENLKGAVGPSVVNMANKYSDKELLKILTEGTDIMPGNLLTNDQSKIVTEWLMEQ</sequence>
<keyword evidence="3 6" id="KW-0479">Metal-binding</keyword>
<dbReference type="PROSITE" id="PS51257">
    <property type="entry name" value="PROKAR_LIPOPROTEIN"/>
    <property type="match status" value="1"/>
</dbReference>
<dbReference type="PANTHER" id="PTHR37823">
    <property type="entry name" value="CYTOCHROME C-553-LIKE"/>
    <property type="match status" value="1"/>
</dbReference>